<comment type="caution">
    <text evidence="1">The sequence shown here is derived from an EMBL/GenBank/DDBJ whole genome shotgun (WGS) entry which is preliminary data.</text>
</comment>
<reference evidence="1" key="1">
    <citation type="submission" date="2021-10" db="EMBL/GenBank/DDBJ databases">
        <title>Roseicella aerolatum sp. nov., isolated from aerosols of e-waste dismantling site.</title>
        <authorList>
            <person name="Qin T."/>
        </authorList>
    </citation>
    <scope>NUCLEOTIDE SEQUENCE</scope>
    <source>
        <strain evidence="1">GB24</strain>
    </source>
</reference>
<accession>A0A9X1LA73</accession>
<evidence type="ECO:0000313" key="2">
    <source>
        <dbReference type="Proteomes" id="UP001139311"/>
    </source>
</evidence>
<protein>
    <submittedName>
        <fullName evidence="1">DUF3800 domain-containing protein</fullName>
    </submittedName>
</protein>
<dbReference type="EMBL" id="JAJAQI010000049">
    <property type="protein sequence ID" value="MCB4824681.1"/>
    <property type="molecule type" value="Genomic_DNA"/>
</dbReference>
<keyword evidence="2" id="KW-1185">Reference proteome</keyword>
<dbReference type="Pfam" id="PF12686">
    <property type="entry name" value="DUF3800"/>
    <property type="match status" value="1"/>
</dbReference>
<dbReference type="RefSeq" id="WP_226612884.1">
    <property type="nucleotide sequence ID" value="NZ_JAJAQI010000049.1"/>
</dbReference>
<sequence>MAGRLNKKVLLFIDEHGTAGAGDLYLGAVVVLARDAGRVDKCLSDLLEPDADEIHASRLDDGYLQGLMQRFWAAPPRDRVVLVNQKVAARGRPAPVLYAAAVVETAKAGLARFKRDILGRVTIGNMDVITHVNHHNDHPAFEAEIERARREDGRFRGVNRVGRVDSAASRLLQLADVVAYSRKWIVSAELNAPGLRERFGIQLP</sequence>
<gene>
    <name evidence="1" type="ORF">LHA35_23410</name>
</gene>
<name>A0A9X1LA73_9PROT</name>
<evidence type="ECO:0000313" key="1">
    <source>
        <dbReference type="EMBL" id="MCB4824681.1"/>
    </source>
</evidence>
<organism evidence="1 2">
    <name type="scientific">Roseicella aerolata</name>
    <dbReference type="NCBI Taxonomy" id="2883479"/>
    <lineage>
        <taxon>Bacteria</taxon>
        <taxon>Pseudomonadati</taxon>
        <taxon>Pseudomonadota</taxon>
        <taxon>Alphaproteobacteria</taxon>
        <taxon>Acetobacterales</taxon>
        <taxon>Roseomonadaceae</taxon>
        <taxon>Roseicella</taxon>
    </lineage>
</organism>
<dbReference type="InterPro" id="IPR024524">
    <property type="entry name" value="DUF3800"/>
</dbReference>
<proteinExistence type="predicted"/>
<dbReference type="AlphaFoldDB" id="A0A9X1LA73"/>
<dbReference type="Proteomes" id="UP001139311">
    <property type="component" value="Unassembled WGS sequence"/>
</dbReference>